<sequence>MKMSNAGPANVKHHLSKCLKYRKKLEEMEKAEKSMKKGLQQELAKLIMHGKGNMPDDVCDCECGCLENQERNRRTAIAAMSNMERKCWDIYLDWEDRENEQLQVDEQILDRPSSNFGLNTWNRIKSAWSTRKVLYGQHKTRPKYDYSSLLPTYEVPILNVHKKLFVSLPQGYLQKQGDEREYLIKYLDKKTFLDSESFYLAYNGRIVQEGVLNLPDFAYLTMFIRLLGGSKAGDPRIIV</sequence>
<dbReference type="AlphaFoldDB" id="A0A915ETF1"/>
<dbReference type="WBParaSite" id="jg9624">
    <property type="protein sequence ID" value="jg9624"/>
    <property type="gene ID" value="jg9624"/>
</dbReference>
<name>A0A915ETF1_9BILA</name>
<dbReference type="Proteomes" id="UP000887574">
    <property type="component" value="Unplaced"/>
</dbReference>
<reference evidence="2" key="1">
    <citation type="submission" date="2022-11" db="UniProtKB">
        <authorList>
            <consortium name="WormBaseParasite"/>
        </authorList>
    </citation>
    <scope>IDENTIFICATION</scope>
</reference>
<protein>
    <submittedName>
        <fullName evidence="2">Uncharacterized protein</fullName>
    </submittedName>
</protein>
<keyword evidence="1" id="KW-1185">Reference proteome</keyword>
<evidence type="ECO:0000313" key="2">
    <source>
        <dbReference type="WBParaSite" id="jg9624"/>
    </source>
</evidence>
<accession>A0A915ETF1</accession>
<organism evidence="1 2">
    <name type="scientific">Ditylenchus dipsaci</name>
    <dbReference type="NCBI Taxonomy" id="166011"/>
    <lineage>
        <taxon>Eukaryota</taxon>
        <taxon>Metazoa</taxon>
        <taxon>Ecdysozoa</taxon>
        <taxon>Nematoda</taxon>
        <taxon>Chromadorea</taxon>
        <taxon>Rhabditida</taxon>
        <taxon>Tylenchina</taxon>
        <taxon>Tylenchomorpha</taxon>
        <taxon>Sphaerularioidea</taxon>
        <taxon>Anguinidae</taxon>
        <taxon>Anguininae</taxon>
        <taxon>Ditylenchus</taxon>
    </lineage>
</organism>
<proteinExistence type="predicted"/>
<evidence type="ECO:0000313" key="1">
    <source>
        <dbReference type="Proteomes" id="UP000887574"/>
    </source>
</evidence>